<gene>
    <name evidence="5" type="ORF">I5M19_15100</name>
</gene>
<dbReference type="PANTHER" id="PTHR23416:SF23">
    <property type="entry name" value="ACETYLTRANSFERASE C18B11.09C-RELATED"/>
    <property type="match status" value="1"/>
</dbReference>
<dbReference type="InterPro" id="IPR051159">
    <property type="entry name" value="Hexapeptide_acetyltransf"/>
</dbReference>
<evidence type="ECO:0000313" key="5">
    <source>
        <dbReference type="EMBL" id="MBK0380649.1"/>
    </source>
</evidence>
<proteinExistence type="inferred from homology"/>
<keyword evidence="4 5" id="KW-0012">Acyltransferase</keyword>
<dbReference type="InterPro" id="IPR001451">
    <property type="entry name" value="Hexapep"/>
</dbReference>
<dbReference type="GO" id="GO:0005829">
    <property type="term" value="C:cytosol"/>
    <property type="evidence" value="ECO:0007669"/>
    <property type="project" value="TreeGrafter"/>
</dbReference>
<evidence type="ECO:0000256" key="2">
    <source>
        <dbReference type="ARBA" id="ARBA00022679"/>
    </source>
</evidence>
<dbReference type="AlphaFoldDB" id="A0A934UNQ2"/>
<comment type="similarity">
    <text evidence="1">Belongs to the transferase hexapeptide repeat family.</text>
</comment>
<reference evidence="5" key="1">
    <citation type="submission" date="2020-12" db="EMBL/GenBank/DDBJ databases">
        <title>Bacterial novel species Mucilaginibacter sp. SD-g isolated from soil.</title>
        <authorList>
            <person name="Jung H.-Y."/>
        </authorList>
    </citation>
    <scope>NUCLEOTIDE SEQUENCE</scope>
    <source>
        <strain evidence="5">SD-g</strain>
    </source>
</reference>
<keyword evidence="3" id="KW-0677">Repeat</keyword>
<keyword evidence="6" id="KW-1185">Reference proteome</keyword>
<protein>
    <submittedName>
        <fullName evidence="5">Acyltransferase</fullName>
    </submittedName>
</protein>
<organism evidence="5 6">
    <name type="scientific">Mucilaginibacter segetis</name>
    <dbReference type="NCBI Taxonomy" id="2793071"/>
    <lineage>
        <taxon>Bacteria</taxon>
        <taxon>Pseudomonadati</taxon>
        <taxon>Bacteroidota</taxon>
        <taxon>Sphingobacteriia</taxon>
        <taxon>Sphingobacteriales</taxon>
        <taxon>Sphingobacteriaceae</taxon>
        <taxon>Mucilaginibacter</taxon>
    </lineage>
</organism>
<dbReference type="InterPro" id="IPR018357">
    <property type="entry name" value="Hexapep_transf_CS"/>
</dbReference>
<dbReference type="InterPro" id="IPR011004">
    <property type="entry name" value="Trimer_LpxA-like_sf"/>
</dbReference>
<keyword evidence="2" id="KW-0808">Transferase</keyword>
<dbReference type="RefSeq" id="WP_200067192.1">
    <property type="nucleotide sequence ID" value="NZ_JAEHFW010000003.1"/>
</dbReference>
<dbReference type="Proteomes" id="UP000613193">
    <property type="component" value="Unassembled WGS sequence"/>
</dbReference>
<name>A0A934UNQ2_9SPHI</name>
<dbReference type="EMBL" id="JAEHFW010000003">
    <property type="protein sequence ID" value="MBK0380649.1"/>
    <property type="molecule type" value="Genomic_DNA"/>
</dbReference>
<dbReference type="Pfam" id="PF14602">
    <property type="entry name" value="Hexapep_2"/>
    <property type="match status" value="2"/>
</dbReference>
<comment type="caution">
    <text evidence="5">The sequence shown here is derived from an EMBL/GenBank/DDBJ whole genome shotgun (WGS) entry which is preliminary data.</text>
</comment>
<dbReference type="SUPFAM" id="SSF51161">
    <property type="entry name" value="Trimeric LpxA-like enzymes"/>
    <property type="match status" value="1"/>
</dbReference>
<dbReference type="PANTHER" id="PTHR23416">
    <property type="entry name" value="SIALIC ACID SYNTHASE-RELATED"/>
    <property type="match status" value="1"/>
</dbReference>
<evidence type="ECO:0000256" key="3">
    <source>
        <dbReference type="ARBA" id="ARBA00022737"/>
    </source>
</evidence>
<dbReference type="GO" id="GO:0008374">
    <property type="term" value="F:O-acyltransferase activity"/>
    <property type="evidence" value="ECO:0007669"/>
    <property type="project" value="TreeGrafter"/>
</dbReference>
<accession>A0A934UNQ2</accession>
<sequence>MGIKRYIAGYIESVVNQIQYKKHQEKQLAYLNAATFDPESVRLDNTVQIFNNRGDKKYISIGNNSWIKGELLTWKHGGEISIGENCFIGDFAKIWSSVKVSIGNNVLISHGVNIHDNISHPLNSIERHQDFLHVRKIGLQDNVNISEAEIIIEDDAWVGFNATIFKGVTVGKGAIIGANTVITKDVPPFAVVVGNPARIIKQTT</sequence>
<dbReference type="PROSITE" id="PS00101">
    <property type="entry name" value="HEXAPEP_TRANSFERASES"/>
    <property type="match status" value="1"/>
</dbReference>
<evidence type="ECO:0000256" key="1">
    <source>
        <dbReference type="ARBA" id="ARBA00007274"/>
    </source>
</evidence>
<dbReference type="Gene3D" id="2.160.10.10">
    <property type="entry name" value="Hexapeptide repeat proteins"/>
    <property type="match status" value="1"/>
</dbReference>
<dbReference type="CDD" id="cd04647">
    <property type="entry name" value="LbH_MAT_like"/>
    <property type="match status" value="1"/>
</dbReference>
<evidence type="ECO:0000256" key="4">
    <source>
        <dbReference type="ARBA" id="ARBA00023315"/>
    </source>
</evidence>
<evidence type="ECO:0000313" key="6">
    <source>
        <dbReference type="Proteomes" id="UP000613193"/>
    </source>
</evidence>